<keyword evidence="4" id="KW-1185">Reference proteome</keyword>
<dbReference type="GO" id="GO:0051666">
    <property type="term" value="P:actin cortical patch localization"/>
    <property type="evidence" value="ECO:0007669"/>
    <property type="project" value="TreeGrafter"/>
</dbReference>
<dbReference type="AlphaFoldDB" id="A0A1Y2A9D6"/>
<feature type="compositionally biased region" description="Low complexity" evidence="1">
    <location>
        <begin position="880"/>
        <end position="909"/>
    </location>
</feature>
<evidence type="ECO:0000313" key="3">
    <source>
        <dbReference type="EMBL" id="ORY18910.1"/>
    </source>
</evidence>
<feature type="compositionally biased region" description="Polar residues" evidence="1">
    <location>
        <begin position="601"/>
        <end position="615"/>
    </location>
</feature>
<evidence type="ECO:0000259" key="2">
    <source>
        <dbReference type="Pfam" id="PF09431"/>
    </source>
</evidence>
<feature type="region of interest" description="Disordered" evidence="1">
    <location>
        <begin position="878"/>
        <end position="909"/>
    </location>
</feature>
<dbReference type="GO" id="GO:0030479">
    <property type="term" value="C:actin cortical patch"/>
    <property type="evidence" value="ECO:0007669"/>
    <property type="project" value="TreeGrafter"/>
</dbReference>
<feature type="region of interest" description="Disordered" evidence="1">
    <location>
        <begin position="810"/>
        <end position="849"/>
    </location>
</feature>
<dbReference type="GO" id="GO:0006897">
    <property type="term" value="P:endocytosis"/>
    <property type="evidence" value="ECO:0007669"/>
    <property type="project" value="TreeGrafter"/>
</dbReference>
<name>A0A1Y2A9D6_9FUNG</name>
<dbReference type="EMBL" id="MCOG01000315">
    <property type="protein sequence ID" value="ORY18910.1"/>
    <property type="molecule type" value="Genomic_DNA"/>
</dbReference>
<feature type="region of interest" description="Disordered" evidence="1">
    <location>
        <begin position="601"/>
        <end position="638"/>
    </location>
</feature>
<feature type="compositionally biased region" description="Basic and acidic residues" evidence="1">
    <location>
        <begin position="450"/>
        <end position="465"/>
    </location>
</feature>
<sequence>MQENPNFIKFLNELEVELGQLKVDDCLNFFITKVNENKEVISNEKCIREVCYTFLGKDKIFSSISKINDQLLNKASENDKNQMWIIYYLIYYSGQLYPYLYTRLLFENILNKFVNELNQTSIHENEVTYQSILRICYKIGHLHKLCNKDLELFDEQVINTLLEFIEHTRNYHDEAVNYSIIEFLVVLSNQIENKIKNKNDKNNTIKSNNILTVLEKRINNSKTLSENLIFILNRTDDFSVKLYILKFLDLIFSTSSLDKFFYTNDIPVLLDVTLRELWNLTDEHTHLQKGYLILLERLIQYTINYNMPYRYRDIVKLLYVVSHRSEDTCYSNKIQHAKLVTLSNIAKRILNSFNSVLDVSILTPIHSNDNLPALNANASITNKEKSKKKKSSKNKQSKTDFSSPTLTPVSLEAINVDDFEKKKENGKRVNPLNQIKSKSKSKSEDDDNKEELLTKEKEALDTDKDKEEEEENEMTDKDHEGLSQKAMDMLMKSYQQYNENNLNVQKPQSAPPAIEEKLSSSSLVEEDRDHDKLSQKAMNIFMRSYQQYHESNPSSEVNTPSIKPAELEMESVSESVPSEKDNDHDKLSQKAMNIFMRSYQQYHESNPSSEVTTPSIKPAELEMESVSESVPNEEDNDHDKLSQKAMNIFMRSYQQYHESNPSSEVNTPSIKPAELEMESVSESIPNEEDNDHDKVSQKAMNIFMRSMQQYNNEQNDIQSTTLPPTYTGKENISHPQSQLQQQQQQQQETIYSANSHFSHDSTTTTVNTVLPIPTRLDSRRSDPIERTQSPFSDSYQISSQYNYDKYYGKRGKSSIPSSTISANVSSPALSDASYQSNHSSPAKPYTYYPPPKMNNIFKRENIADNNYSVSPLNYGGRKGSYSSMTNSSSSSPYSPQLNSSNNSNKTNSISNIFNMKSNIIEDPIQRHQSPFDDSFSIE</sequence>
<feature type="compositionally biased region" description="Polar residues" evidence="1">
    <location>
        <begin position="717"/>
        <end position="735"/>
    </location>
</feature>
<dbReference type="GO" id="GO:0071933">
    <property type="term" value="F:Arp2/3 complex binding"/>
    <property type="evidence" value="ECO:0007669"/>
    <property type="project" value="TreeGrafter"/>
</dbReference>
<feature type="region of interest" description="Disordered" evidence="1">
    <location>
        <begin position="422"/>
        <end position="535"/>
    </location>
</feature>
<dbReference type="SUPFAM" id="SSF48371">
    <property type="entry name" value="ARM repeat"/>
    <property type="match status" value="1"/>
</dbReference>
<feature type="compositionally biased region" description="Basic and acidic residues" evidence="1">
    <location>
        <begin position="776"/>
        <end position="785"/>
    </location>
</feature>
<organism evidence="3 4">
    <name type="scientific">Neocallimastix californiae</name>
    <dbReference type="NCBI Taxonomy" id="1754190"/>
    <lineage>
        <taxon>Eukaryota</taxon>
        <taxon>Fungi</taxon>
        <taxon>Fungi incertae sedis</taxon>
        <taxon>Chytridiomycota</taxon>
        <taxon>Chytridiomycota incertae sedis</taxon>
        <taxon>Neocallimastigomycetes</taxon>
        <taxon>Neocallimastigales</taxon>
        <taxon>Neocallimastigaceae</taxon>
        <taxon>Neocallimastix</taxon>
    </lineage>
</organism>
<gene>
    <name evidence="3" type="ORF">LY90DRAFT_677155</name>
</gene>
<reference evidence="3 4" key="1">
    <citation type="submission" date="2016-08" db="EMBL/GenBank/DDBJ databases">
        <title>A Parts List for Fungal Cellulosomes Revealed by Comparative Genomics.</title>
        <authorList>
            <consortium name="DOE Joint Genome Institute"/>
            <person name="Haitjema C.H."/>
            <person name="Gilmore S.P."/>
            <person name="Henske J.K."/>
            <person name="Solomon K.V."/>
            <person name="De Groot R."/>
            <person name="Kuo A."/>
            <person name="Mondo S.J."/>
            <person name="Salamov A.A."/>
            <person name="Labutti K."/>
            <person name="Zhao Z."/>
            <person name="Chiniquy J."/>
            <person name="Barry K."/>
            <person name="Brewer H.M."/>
            <person name="Purvine S.O."/>
            <person name="Wright A.T."/>
            <person name="Boxma B."/>
            <person name="Van Alen T."/>
            <person name="Hackstein J.H."/>
            <person name="Baker S.E."/>
            <person name="Grigoriev I.V."/>
            <person name="O'Malley M.A."/>
        </authorList>
    </citation>
    <scope>NUCLEOTIDE SEQUENCE [LARGE SCALE GENOMIC DNA]</scope>
    <source>
        <strain evidence="3 4">G1</strain>
    </source>
</reference>
<feature type="region of interest" description="Disordered" evidence="1">
    <location>
        <begin position="717"/>
        <end position="749"/>
    </location>
</feature>
<feature type="compositionally biased region" description="Polar residues" evidence="1">
    <location>
        <begin position="814"/>
        <end position="840"/>
    </location>
</feature>
<feature type="compositionally biased region" description="Polar residues" evidence="1">
    <location>
        <begin position="372"/>
        <end position="381"/>
    </location>
</feature>
<feature type="compositionally biased region" description="Polar residues" evidence="1">
    <location>
        <begin position="493"/>
        <end position="508"/>
    </location>
</feature>
<dbReference type="OrthoDB" id="445362at2759"/>
<dbReference type="InterPro" id="IPR018556">
    <property type="entry name" value="SPIN90/Ldb17_LRD"/>
</dbReference>
<evidence type="ECO:0000313" key="4">
    <source>
        <dbReference type="Proteomes" id="UP000193920"/>
    </source>
</evidence>
<dbReference type="GO" id="GO:0000147">
    <property type="term" value="P:actin cortical patch assembly"/>
    <property type="evidence" value="ECO:0007669"/>
    <property type="project" value="TreeGrafter"/>
</dbReference>
<feature type="compositionally biased region" description="Polar residues" evidence="1">
    <location>
        <begin position="547"/>
        <end position="561"/>
    </location>
</feature>
<dbReference type="PANTHER" id="PTHR13357">
    <property type="entry name" value="SH3 ADAPTER PROTEIN SPIN90 NCK INTERACTING PROTEIN WITH SH3 DOMAIN"/>
    <property type="match status" value="1"/>
</dbReference>
<feature type="region of interest" description="Disordered" evidence="1">
    <location>
        <begin position="547"/>
        <end position="584"/>
    </location>
</feature>
<dbReference type="InterPro" id="IPR030125">
    <property type="entry name" value="SPIN90/Ldb17"/>
</dbReference>
<dbReference type="STRING" id="1754190.A0A1Y2A9D6"/>
<feature type="compositionally biased region" description="Low complexity" evidence="1">
    <location>
        <begin position="736"/>
        <end position="747"/>
    </location>
</feature>
<feature type="compositionally biased region" description="Acidic residues" evidence="1">
    <location>
        <begin position="621"/>
        <end position="636"/>
    </location>
</feature>
<proteinExistence type="predicted"/>
<dbReference type="InterPro" id="IPR016024">
    <property type="entry name" value="ARM-type_fold"/>
</dbReference>
<feature type="compositionally biased region" description="Basic residues" evidence="1">
    <location>
        <begin position="385"/>
        <end position="396"/>
    </location>
</feature>
<feature type="region of interest" description="Disordered" evidence="1">
    <location>
        <begin position="772"/>
        <end position="793"/>
    </location>
</feature>
<accession>A0A1Y2A9D6</accession>
<feature type="domain" description="SPIN90/Ldb17 leucine-rich" evidence="2">
    <location>
        <begin position="174"/>
        <end position="314"/>
    </location>
</feature>
<dbReference type="Pfam" id="PF09431">
    <property type="entry name" value="SPIN90_LRD"/>
    <property type="match status" value="1"/>
</dbReference>
<dbReference type="Proteomes" id="UP000193920">
    <property type="component" value="Unassembled WGS sequence"/>
</dbReference>
<evidence type="ECO:0000256" key="1">
    <source>
        <dbReference type="SAM" id="MobiDB-lite"/>
    </source>
</evidence>
<dbReference type="PANTHER" id="PTHR13357:SF1">
    <property type="entry name" value="NCK-INTERACTING PROTEIN WITH SH3 DOMAIN"/>
    <property type="match status" value="1"/>
</dbReference>
<protein>
    <recommendedName>
        <fullName evidence="2">SPIN90/Ldb17 leucine-rich domain-containing protein</fullName>
    </recommendedName>
</protein>
<comment type="caution">
    <text evidence="3">The sequence shown here is derived from an EMBL/GenBank/DDBJ whole genome shotgun (WGS) entry which is preliminary data.</text>
</comment>
<feature type="region of interest" description="Disordered" evidence="1">
    <location>
        <begin position="372"/>
        <end position="405"/>
    </location>
</feature>
<feature type="compositionally biased region" description="Basic and acidic residues" evidence="1">
    <location>
        <begin position="525"/>
        <end position="534"/>
    </location>
</feature>